<feature type="compositionally biased region" description="Acidic residues" evidence="9">
    <location>
        <begin position="392"/>
        <end position="404"/>
    </location>
</feature>
<evidence type="ECO:0000256" key="9">
    <source>
        <dbReference type="SAM" id="MobiDB-lite"/>
    </source>
</evidence>
<accession>A0AAE1PD59</accession>
<dbReference type="FunFam" id="2.60.40.10:FF:000328">
    <property type="entry name" value="CLUMA_CG000981, isoform A"/>
    <property type="match status" value="1"/>
</dbReference>
<protein>
    <recommendedName>
        <fullName evidence="10">Ig-like domain-containing protein</fullName>
    </recommendedName>
</protein>
<dbReference type="CDD" id="cd00096">
    <property type="entry name" value="Ig"/>
    <property type="match status" value="1"/>
</dbReference>
<keyword evidence="2" id="KW-1003">Cell membrane</keyword>
<dbReference type="SMART" id="SM00409">
    <property type="entry name" value="IG"/>
    <property type="match status" value="2"/>
</dbReference>
<organism evidence="11 12">
    <name type="scientific">Petrolisthes manimaculis</name>
    <dbReference type="NCBI Taxonomy" id="1843537"/>
    <lineage>
        <taxon>Eukaryota</taxon>
        <taxon>Metazoa</taxon>
        <taxon>Ecdysozoa</taxon>
        <taxon>Arthropoda</taxon>
        <taxon>Crustacea</taxon>
        <taxon>Multicrustacea</taxon>
        <taxon>Malacostraca</taxon>
        <taxon>Eumalacostraca</taxon>
        <taxon>Eucarida</taxon>
        <taxon>Decapoda</taxon>
        <taxon>Pleocyemata</taxon>
        <taxon>Anomura</taxon>
        <taxon>Galatheoidea</taxon>
        <taxon>Porcellanidae</taxon>
        <taxon>Petrolisthes</taxon>
    </lineage>
</organism>
<feature type="compositionally biased region" description="Polar residues" evidence="9">
    <location>
        <begin position="40"/>
        <end position="57"/>
    </location>
</feature>
<feature type="compositionally biased region" description="Basic and acidic residues" evidence="9">
    <location>
        <begin position="30"/>
        <end position="39"/>
    </location>
</feature>
<dbReference type="EMBL" id="JAWZYT010002213">
    <property type="protein sequence ID" value="KAK4305918.1"/>
    <property type="molecule type" value="Genomic_DNA"/>
</dbReference>
<feature type="compositionally biased region" description="Polar residues" evidence="9">
    <location>
        <begin position="1"/>
        <end position="11"/>
    </location>
</feature>
<reference evidence="11" key="1">
    <citation type="submission" date="2023-11" db="EMBL/GenBank/DDBJ databases">
        <title>Genome assemblies of two species of porcelain crab, Petrolisthes cinctipes and Petrolisthes manimaculis (Anomura: Porcellanidae).</title>
        <authorList>
            <person name="Angst P."/>
        </authorList>
    </citation>
    <scope>NUCLEOTIDE SEQUENCE</scope>
    <source>
        <strain evidence="11">PB745_02</strain>
        <tissue evidence="11">Gill</tissue>
    </source>
</reference>
<evidence type="ECO:0000256" key="4">
    <source>
        <dbReference type="ARBA" id="ARBA00022737"/>
    </source>
</evidence>
<dbReference type="InterPro" id="IPR036179">
    <property type="entry name" value="Ig-like_dom_sf"/>
</dbReference>
<dbReference type="AlphaFoldDB" id="A0AAE1PD59"/>
<feature type="domain" description="Ig-like" evidence="10">
    <location>
        <begin position="204"/>
        <end position="293"/>
    </location>
</feature>
<evidence type="ECO:0000256" key="7">
    <source>
        <dbReference type="ARBA" id="ARBA00023180"/>
    </source>
</evidence>
<evidence type="ECO:0000259" key="10">
    <source>
        <dbReference type="PROSITE" id="PS50835"/>
    </source>
</evidence>
<dbReference type="Gene3D" id="2.60.40.10">
    <property type="entry name" value="Immunoglobulins"/>
    <property type="match status" value="2"/>
</dbReference>
<keyword evidence="12" id="KW-1185">Reference proteome</keyword>
<dbReference type="InterPro" id="IPR013783">
    <property type="entry name" value="Ig-like_fold"/>
</dbReference>
<keyword evidence="3" id="KW-0732">Signal</keyword>
<dbReference type="PROSITE" id="PS50835">
    <property type="entry name" value="IG_LIKE"/>
    <property type="match status" value="2"/>
</dbReference>
<dbReference type="InterPro" id="IPR051170">
    <property type="entry name" value="Neural/epithelial_adhesion"/>
</dbReference>
<dbReference type="InterPro" id="IPR007110">
    <property type="entry name" value="Ig-like_dom"/>
</dbReference>
<evidence type="ECO:0000256" key="1">
    <source>
        <dbReference type="ARBA" id="ARBA00004236"/>
    </source>
</evidence>
<dbReference type="PANTHER" id="PTHR12231">
    <property type="entry name" value="CTX-RELATED TYPE I TRANSMEMBRANE PROTEIN"/>
    <property type="match status" value="1"/>
</dbReference>
<dbReference type="Pfam" id="PF13927">
    <property type="entry name" value="Ig_3"/>
    <property type="match status" value="2"/>
</dbReference>
<comment type="subcellular location">
    <subcellularLocation>
        <location evidence="1">Cell membrane</location>
    </subcellularLocation>
</comment>
<dbReference type="GO" id="GO:0043005">
    <property type="term" value="C:neuron projection"/>
    <property type="evidence" value="ECO:0007669"/>
    <property type="project" value="TreeGrafter"/>
</dbReference>
<dbReference type="GO" id="GO:0005886">
    <property type="term" value="C:plasma membrane"/>
    <property type="evidence" value="ECO:0007669"/>
    <property type="project" value="UniProtKB-SubCell"/>
</dbReference>
<evidence type="ECO:0000256" key="3">
    <source>
        <dbReference type="ARBA" id="ARBA00022729"/>
    </source>
</evidence>
<dbReference type="SUPFAM" id="SSF48726">
    <property type="entry name" value="Immunoglobulin"/>
    <property type="match status" value="2"/>
</dbReference>
<comment type="caution">
    <text evidence="11">The sequence shown here is derived from an EMBL/GenBank/DDBJ whole genome shotgun (WGS) entry which is preliminary data.</text>
</comment>
<keyword evidence="8" id="KW-0393">Immunoglobulin domain</keyword>
<proteinExistence type="predicted"/>
<dbReference type="InterPro" id="IPR003599">
    <property type="entry name" value="Ig_sub"/>
</dbReference>
<feature type="domain" description="Ig-like" evidence="10">
    <location>
        <begin position="298"/>
        <end position="387"/>
    </location>
</feature>
<evidence type="ECO:0000256" key="8">
    <source>
        <dbReference type="ARBA" id="ARBA00023319"/>
    </source>
</evidence>
<keyword evidence="4" id="KW-0677">Repeat</keyword>
<gene>
    <name evidence="11" type="ORF">Pmani_022233</name>
</gene>
<evidence type="ECO:0000256" key="2">
    <source>
        <dbReference type="ARBA" id="ARBA00022475"/>
    </source>
</evidence>
<feature type="region of interest" description="Disordered" evidence="9">
    <location>
        <begin position="1"/>
        <end position="90"/>
    </location>
</feature>
<keyword evidence="5" id="KW-0472">Membrane</keyword>
<dbReference type="PANTHER" id="PTHR12231:SF269">
    <property type="entry name" value="FASCILIN 2-LIKE PROTEIN"/>
    <property type="match status" value="1"/>
</dbReference>
<evidence type="ECO:0000256" key="6">
    <source>
        <dbReference type="ARBA" id="ARBA00023157"/>
    </source>
</evidence>
<evidence type="ECO:0000313" key="12">
    <source>
        <dbReference type="Proteomes" id="UP001292094"/>
    </source>
</evidence>
<keyword evidence="7" id="KW-0325">Glycoprotein</keyword>
<sequence>MDPFTRPTSDQLGHPQHLTISSSSPHPHQAKPDPLKRPTPDQQTPLDPLTIPSSHSHLLTHPDPLTRPSSHDPLTSPSSDIQTVPSRRFQSHDGVTSVATYLWPHWRSCFSSTLQLRGSQKHPPAATPTAATSAVSYYCSQRGSTFTVSTSAELDGGGWEEGYTHLPRRPHRTTPGCMDEGHYSCEVNTVPSQRLHYYITVLIPPLIVRPPRDQTAKEGEEVDLRCEATGDPQPVLTWRREDGGPFTLNHTQEVEAPGTHLRLSGVGREDGGAFLCVASNGVPPAVSARAQVSILFAPEMLGGGGVVVWAESGNTATLECHYRAYPQPHVTWTKDGALLTHLGSSRERYSRGTGTSTLVLRAVDTNSFGHYRCSADNQLGSNSTLLTLVGKEEEEEKEEEEKEKEEEKKEKEKEEEEVYC</sequence>
<dbReference type="InterPro" id="IPR003598">
    <property type="entry name" value="Ig_sub2"/>
</dbReference>
<keyword evidence="6" id="KW-1015">Disulfide bond</keyword>
<evidence type="ECO:0000313" key="11">
    <source>
        <dbReference type="EMBL" id="KAK4305918.1"/>
    </source>
</evidence>
<feature type="region of interest" description="Disordered" evidence="9">
    <location>
        <begin position="384"/>
        <end position="420"/>
    </location>
</feature>
<feature type="compositionally biased region" description="Polar residues" evidence="9">
    <location>
        <begin position="72"/>
        <end position="85"/>
    </location>
</feature>
<name>A0AAE1PD59_9EUCA</name>
<evidence type="ECO:0000256" key="5">
    <source>
        <dbReference type="ARBA" id="ARBA00023136"/>
    </source>
</evidence>
<dbReference type="SMART" id="SM00408">
    <property type="entry name" value="IGc2"/>
    <property type="match status" value="2"/>
</dbReference>
<dbReference type="Proteomes" id="UP001292094">
    <property type="component" value="Unassembled WGS sequence"/>
</dbReference>